<dbReference type="EMBL" id="CP005990">
    <property type="protein sequence ID" value="AGY92014.1"/>
    <property type="molecule type" value="Genomic_DNA"/>
</dbReference>
<accession>U5T390</accession>
<dbReference type="RefSeq" id="WP_023366751.1">
    <property type="nucleotide sequence ID" value="NC_022664.1"/>
</dbReference>
<sequence length="332" mass="35124">MKVVITGAAGFLGQKLAARLLTGATLMTPLGPRAVEELRLFDVVTPAVPDVSAVEGAQPVVTTQLGDITAGDDLRELLGDSVDLVIHLAAVVSSAAEADLDLGLKVNLDGTRTLLEACRNLPRPPMVIFASSVAVYGGTLPTIVSDQTALTPQSSYGAQKVIGEQLINDFSRRGVIDGRVLRLPTIAVRPGRPNAAASSFASSIIREPLQGETAYLPVPESRSLYLLSPRGVIDNMIHAVSIGGDEFGAWRSVMLPGCTVQVGEMLEALEYVGGSEARARVEPAPDPRIEAIVGSWPARFDHQKARGLGFAGDPDIHSIIKAFMEDDFLSPQ</sequence>
<organism evidence="4 5">
    <name type="scientific">Spiribacter curvatus</name>
    <dbReference type="NCBI Taxonomy" id="1335757"/>
    <lineage>
        <taxon>Bacteria</taxon>
        <taxon>Pseudomonadati</taxon>
        <taxon>Pseudomonadota</taxon>
        <taxon>Gammaproteobacteria</taxon>
        <taxon>Chromatiales</taxon>
        <taxon>Ectothiorhodospiraceae</taxon>
        <taxon>Spiribacter</taxon>
    </lineage>
</organism>
<evidence type="ECO:0000259" key="3">
    <source>
        <dbReference type="Pfam" id="PF01370"/>
    </source>
</evidence>
<keyword evidence="1" id="KW-0521">NADP</keyword>
<dbReference type="PATRIC" id="fig|1335757.3.peg.1012"/>
<dbReference type="HOGENOM" id="CLU_007383_19_0_6"/>
<evidence type="ECO:0000313" key="4">
    <source>
        <dbReference type="EMBL" id="AGY92014.1"/>
    </source>
</evidence>
<dbReference type="InterPro" id="IPR036291">
    <property type="entry name" value="NAD(P)-bd_dom_sf"/>
</dbReference>
<dbReference type="PANTHER" id="PTHR43103:SF3">
    <property type="entry name" value="ADP-L-GLYCERO-D-MANNO-HEPTOSE-6-EPIMERASE"/>
    <property type="match status" value="1"/>
</dbReference>
<dbReference type="SUPFAM" id="SSF51735">
    <property type="entry name" value="NAD(P)-binding Rossmann-fold domains"/>
    <property type="match status" value="1"/>
</dbReference>
<dbReference type="AlphaFoldDB" id="U5T390"/>
<dbReference type="Gene3D" id="3.40.50.720">
    <property type="entry name" value="NAD(P)-binding Rossmann-like Domain"/>
    <property type="match status" value="1"/>
</dbReference>
<gene>
    <name evidence="4" type="ORF">SPICUR_05190</name>
</gene>
<evidence type="ECO:0000256" key="2">
    <source>
        <dbReference type="ARBA" id="ARBA00023277"/>
    </source>
</evidence>
<dbReference type="GO" id="GO:0016491">
    <property type="term" value="F:oxidoreductase activity"/>
    <property type="evidence" value="ECO:0007669"/>
    <property type="project" value="InterPro"/>
</dbReference>
<dbReference type="InterPro" id="IPR050005">
    <property type="entry name" value="DenD"/>
</dbReference>
<dbReference type="Pfam" id="PF01370">
    <property type="entry name" value="Epimerase"/>
    <property type="match status" value="1"/>
</dbReference>
<dbReference type="eggNOG" id="COG0451">
    <property type="taxonomic scope" value="Bacteria"/>
</dbReference>
<evidence type="ECO:0000256" key="1">
    <source>
        <dbReference type="ARBA" id="ARBA00022857"/>
    </source>
</evidence>
<dbReference type="Gene3D" id="3.90.25.10">
    <property type="entry name" value="UDP-galactose 4-epimerase, domain 1"/>
    <property type="match status" value="1"/>
</dbReference>
<dbReference type="PANTHER" id="PTHR43103">
    <property type="entry name" value="NUCLEOSIDE-DIPHOSPHATE-SUGAR EPIMERASE"/>
    <property type="match status" value="1"/>
</dbReference>
<keyword evidence="2" id="KW-0119">Carbohydrate metabolism</keyword>
<evidence type="ECO:0000313" key="5">
    <source>
        <dbReference type="Proteomes" id="UP000017640"/>
    </source>
</evidence>
<dbReference type="Proteomes" id="UP000017640">
    <property type="component" value="Chromosome"/>
</dbReference>
<dbReference type="KEGG" id="spiu:SPICUR_05190"/>
<dbReference type="InterPro" id="IPR001509">
    <property type="entry name" value="Epimerase_deHydtase"/>
</dbReference>
<dbReference type="STRING" id="1335757.SPICUR_05190"/>
<name>U5T390_9GAMM</name>
<feature type="domain" description="NAD-dependent epimerase/dehydratase" evidence="3">
    <location>
        <begin position="3"/>
        <end position="212"/>
    </location>
</feature>
<proteinExistence type="predicted"/>
<keyword evidence="5" id="KW-1185">Reference proteome</keyword>
<protein>
    <recommendedName>
        <fullName evidence="3">NAD-dependent epimerase/dehydratase domain-containing protein</fullName>
    </recommendedName>
</protein>
<reference evidence="4 5" key="1">
    <citation type="journal article" date="2013" name="BMC Genomics">
        <title>Genomes of "Spiribacter", a streamlined, successful halophilic bacterium.</title>
        <authorList>
            <person name="Lopez-Perez M."/>
            <person name="Ghai R."/>
            <person name="Leon M.J."/>
            <person name="Rodriguez-Olmos A."/>
            <person name="Copa-Patino J.L."/>
            <person name="Soliveri J."/>
            <person name="Sanchez-Porro C."/>
            <person name="Ventosa A."/>
            <person name="Rodriguez-Valera F."/>
        </authorList>
    </citation>
    <scope>NUCLEOTIDE SEQUENCE [LARGE SCALE GENOMIC DNA]</scope>
    <source>
        <strain evidence="4 5">UAH-SP71</strain>
    </source>
</reference>
<dbReference type="NCBIfam" id="NF043036">
    <property type="entry name" value="ErythonDh"/>
    <property type="match status" value="1"/>
</dbReference>
<dbReference type="OrthoDB" id="9803010at2"/>